<dbReference type="RefSeq" id="WP_311673324.1">
    <property type="nucleotide sequence ID" value="NZ_JAVREQ010000009.1"/>
</dbReference>
<name>A0ABU2NRB1_9ACTN</name>
<dbReference type="Proteomes" id="UP001183414">
    <property type="component" value="Unassembled WGS sequence"/>
</dbReference>
<comment type="caution">
    <text evidence="7">The sequence shown here is derived from an EMBL/GenBank/DDBJ whole genome shotgun (WGS) entry which is preliminary data.</text>
</comment>
<keyword evidence="4 6" id="KW-1133">Transmembrane helix</keyword>
<evidence type="ECO:0000256" key="5">
    <source>
        <dbReference type="ARBA" id="ARBA00023136"/>
    </source>
</evidence>
<dbReference type="Pfam" id="PF06081">
    <property type="entry name" value="ArAE_1"/>
    <property type="match status" value="1"/>
</dbReference>
<evidence type="ECO:0000313" key="8">
    <source>
        <dbReference type="Proteomes" id="UP001183414"/>
    </source>
</evidence>
<comment type="subcellular location">
    <subcellularLocation>
        <location evidence="1">Cell membrane</location>
        <topology evidence="1">Multi-pass membrane protein</topology>
    </subcellularLocation>
</comment>
<evidence type="ECO:0000256" key="3">
    <source>
        <dbReference type="ARBA" id="ARBA00022692"/>
    </source>
</evidence>
<evidence type="ECO:0000256" key="1">
    <source>
        <dbReference type="ARBA" id="ARBA00004651"/>
    </source>
</evidence>
<evidence type="ECO:0000256" key="6">
    <source>
        <dbReference type="SAM" id="Phobius"/>
    </source>
</evidence>
<dbReference type="EMBL" id="JAVREQ010000009">
    <property type="protein sequence ID" value="MDT0379520.1"/>
    <property type="molecule type" value="Genomic_DNA"/>
</dbReference>
<evidence type="ECO:0000256" key="2">
    <source>
        <dbReference type="ARBA" id="ARBA00022475"/>
    </source>
</evidence>
<accession>A0ABU2NRB1</accession>
<feature type="transmembrane region" description="Helical" evidence="6">
    <location>
        <begin position="113"/>
        <end position="129"/>
    </location>
</feature>
<reference evidence="8" key="1">
    <citation type="submission" date="2023-07" db="EMBL/GenBank/DDBJ databases">
        <title>30 novel species of actinomycetes from the DSMZ collection.</title>
        <authorList>
            <person name="Nouioui I."/>
        </authorList>
    </citation>
    <scope>NUCLEOTIDE SEQUENCE [LARGE SCALE GENOMIC DNA]</scope>
    <source>
        <strain evidence="8">DSM 42041</strain>
    </source>
</reference>
<keyword evidence="8" id="KW-1185">Reference proteome</keyword>
<evidence type="ECO:0000313" key="7">
    <source>
        <dbReference type="EMBL" id="MDT0379520.1"/>
    </source>
</evidence>
<keyword evidence="5 6" id="KW-0472">Membrane</keyword>
<keyword evidence="2" id="KW-1003">Cell membrane</keyword>
<dbReference type="InterPro" id="IPR010343">
    <property type="entry name" value="ArAE_1"/>
</dbReference>
<keyword evidence="3 6" id="KW-0812">Transmembrane</keyword>
<sequence>MSQDRAAVGTRRAASPDRLSRVRQWWTRASSAGSHERNTLLLVAKSTVAACVGWVLAHRVMHAQFPAFAPFSAVLMMQVTVYQSVSQALRYVGAVVVGVALQGVLGFVAGPDLATFALVAFIALVIGRWRPLGTQGGQVVTAAFFAFSAFLSSGSGGERLSLLGEIVLLVLVGCAVGVLVNVVLVPPLRYRSAEYGVRSLAHSLCDLLSDMFAALQENSLEEERTRQWRHRAGDLRSSVDQARSSVDTAYESLFYNPRRLLPGRRMTADFSGYRAVIDGLERVAHQVASMTRSLDQWREREGEGGRGDHGRFVQVYGDFLSSAATIARLLSEVDEDRLQDQATKLCQAAGSAQDSRKRLADLGDRERLPAEDLHHPYGVLLLEADRLMVEFQHTCDVLQDAVDRHAPTPAAP</sequence>
<protein>
    <submittedName>
        <fullName evidence="7">Aromatic acid exporter family protein</fullName>
    </submittedName>
</protein>
<organism evidence="7 8">
    <name type="scientific">Streptomyces hazeniae</name>
    <dbReference type="NCBI Taxonomy" id="3075538"/>
    <lineage>
        <taxon>Bacteria</taxon>
        <taxon>Bacillati</taxon>
        <taxon>Actinomycetota</taxon>
        <taxon>Actinomycetes</taxon>
        <taxon>Kitasatosporales</taxon>
        <taxon>Streptomycetaceae</taxon>
        <taxon>Streptomyces</taxon>
    </lineage>
</organism>
<feature type="transmembrane region" description="Helical" evidence="6">
    <location>
        <begin position="88"/>
        <end position="107"/>
    </location>
</feature>
<evidence type="ECO:0000256" key="4">
    <source>
        <dbReference type="ARBA" id="ARBA00022989"/>
    </source>
</evidence>
<gene>
    <name evidence="7" type="ORF">RM572_12165</name>
</gene>
<proteinExistence type="predicted"/>
<feature type="transmembrane region" description="Helical" evidence="6">
    <location>
        <begin position="136"/>
        <end position="154"/>
    </location>
</feature>
<feature type="transmembrane region" description="Helical" evidence="6">
    <location>
        <begin position="166"/>
        <end position="185"/>
    </location>
</feature>